<evidence type="ECO:0000313" key="6">
    <source>
        <dbReference type="Proteomes" id="UP000319103"/>
    </source>
</evidence>
<comment type="similarity">
    <text evidence="2">Belongs to the PqqA family.</text>
</comment>
<dbReference type="NCBIfam" id="TIGR02107">
    <property type="entry name" value="PQQ_syn_pqqA"/>
    <property type="match status" value="1"/>
</dbReference>
<evidence type="ECO:0000256" key="2">
    <source>
        <dbReference type="ARBA" id="ARBA00009325"/>
    </source>
</evidence>
<evidence type="ECO:0000313" key="5">
    <source>
        <dbReference type="EMBL" id="TQF01578.1"/>
    </source>
</evidence>
<protein>
    <recommendedName>
        <fullName evidence="3">Coenzyme PQQ synthesis protein A</fullName>
    </recommendedName>
</protein>
<sequence length="53" mass="5580">MHATRTPKTAAPTAPPAQPAGAKPSWSAPAVECHRTGAEVTAYAGRVTPWRNR</sequence>
<name>A0A540VXT5_9ACTN</name>
<accession>A0A540VXT5</accession>
<feature type="region of interest" description="Disordered" evidence="4">
    <location>
        <begin position="1"/>
        <end position="32"/>
    </location>
</feature>
<dbReference type="InterPro" id="IPR011725">
    <property type="entry name" value="PQQ_synth_PqqA"/>
</dbReference>
<dbReference type="RefSeq" id="WP_141632308.1">
    <property type="nucleotide sequence ID" value="NZ_VIGB01000003.1"/>
</dbReference>
<dbReference type="Proteomes" id="UP000319103">
    <property type="component" value="Unassembled WGS sequence"/>
</dbReference>
<evidence type="ECO:0000256" key="3">
    <source>
        <dbReference type="ARBA" id="ARBA00015086"/>
    </source>
</evidence>
<reference evidence="5 6" key="1">
    <citation type="submission" date="2019-06" db="EMBL/GenBank/DDBJ databases">
        <title>Description of Kitasatospora acidophila sp. nov. isolated from pine grove soil, and reclassification of Streptomyces novaecaesareae to Kitasatospora novaeceasareae comb. nov.</title>
        <authorList>
            <person name="Kim M.J."/>
        </authorList>
    </citation>
    <scope>NUCLEOTIDE SEQUENCE [LARGE SCALE GENOMIC DNA]</scope>
    <source>
        <strain evidence="5 6">MMS16-CNU292</strain>
    </source>
</reference>
<feature type="compositionally biased region" description="Low complexity" evidence="4">
    <location>
        <begin position="1"/>
        <end position="12"/>
    </location>
</feature>
<evidence type="ECO:0000256" key="4">
    <source>
        <dbReference type="SAM" id="MobiDB-lite"/>
    </source>
</evidence>
<comment type="caution">
    <text evidence="5">The sequence shown here is derived from an EMBL/GenBank/DDBJ whole genome shotgun (WGS) entry which is preliminary data.</text>
</comment>
<dbReference type="EMBL" id="VIGB01000003">
    <property type="protein sequence ID" value="TQF01578.1"/>
    <property type="molecule type" value="Genomic_DNA"/>
</dbReference>
<gene>
    <name evidence="5" type="primary">pqqA</name>
    <name evidence="5" type="ORF">E6W39_04130</name>
</gene>
<evidence type="ECO:0000256" key="1">
    <source>
        <dbReference type="ARBA" id="ARBA00004886"/>
    </source>
</evidence>
<dbReference type="UniPathway" id="UPA00539"/>
<keyword evidence="6" id="KW-1185">Reference proteome</keyword>
<dbReference type="GO" id="GO:0018189">
    <property type="term" value="P:pyrroloquinoline quinone biosynthetic process"/>
    <property type="evidence" value="ECO:0007669"/>
    <property type="project" value="UniProtKB-UniPathway"/>
</dbReference>
<comment type="pathway">
    <text evidence="1">Cofactor biosynthesis; pyrroloquinoline quinone biosynthesis.</text>
</comment>
<dbReference type="AlphaFoldDB" id="A0A540VXT5"/>
<proteinExistence type="inferred from homology"/>
<organism evidence="5 6">
    <name type="scientific">Kitasatospora acidiphila</name>
    <dbReference type="NCBI Taxonomy" id="2567942"/>
    <lineage>
        <taxon>Bacteria</taxon>
        <taxon>Bacillati</taxon>
        <taxon>Actinomycetota</taxon>
        <taxon>Actinomycetes</taxon>
        <taxon>Kitasatosporales</taxon>
        <taxon>Streptomycetaceae</taxon>
        <taxon>Kitasatospora</taxon>
    </lineage>
</organism>